<name>A0A565BBC2_9BRAS</name>
<dbReference type="PANTHER" id="PTHR22808:SF28">
    <property type="entry name" value="S-ADENOSYL-L-METHIONINE-DEPENDENT METHYLTRANSFERASES SUPERFAMILY PROTEIN"/>
    <property type="match status" value="1"/>
</dbReference>
<proteinExistence type="inferred from homology"/>
<dbReference type="GO" id="GO:0008173">
    <property type="term" value="F:RNA methyltransferase activity"/>
    <property type="evidence" value="ECO:0007669"/>
    <property type="project" value="InterPro"/>
</dbReference>
<evidence type="ECO:0000256" key="1">
    <source>
        <dbReference type="ARBA" id="ARBA00022603"/>
    </source>
</evidence>
<dbReference type="GO" id="GO:0001510">
    <property type="term" value="P:RNA methylation"/>
    <property type="evidence" value="ECO:0007669"/>
    <property type="project" value="InterPro"/>
</dbReference>
<keyword evidence="3 5" id="KW-0949">S-adenosyl-L-methionine</keyword>
<comment type="similarity">
    <text evidence="5">Belongs to the class I-like SAM-binding methyltransferase superfamily. RsmB/NOP family.</text>
</comment>
<feature type="domain" description="SAM-dependent MTase RsmB/NOP-type" evidence="6">
    <location>
        <begin position="1"/>
        <end position="108"/>
    </location>
</feature>
<dbReference type="InterPro" id="IPR049560">
    <property type="entry name" value="MeTrfase_RsmB-F_NOP2_cat"/>
</dbReference>
<protein>
    <recommendedName>
        <fullName evidence="6">SAM-dependent MTase RsmB/NOP-type domain-containing protein</fullName>
    </recommendedName>
</protein>
<evidence type="ECO:0000313" key="8">
    <source>
        <dbReference type="Proteomes" id="UP000489600"/>
    </source>
</evidence>
<dbReference type="InterPro" id="IPR001678">
    <property type="entry name" value="MeTrfase_RsmB-F_NOP2_dom"/>
</dbReference>
<dbReference type="Proteomes" id="UP000489600">
    <property type="component" value="Unassembled WGS sequence"/>
</dbReference>
<sequence length="108" mass="11772">MLISKDLQQTKRMCTANLIVTNNEGQQFPACRLNKSRASEKGNSGMVNGLHSLQGLSLLKVGGKMIYSTCSMNPVEDEAIVAEVLVLNSNMVLSHNTPNQTISCLFPF</sequence>
<comment type="caution">
    <text evidence="7">The sequence shown here is derived from an EMBL/GenBank/DDBJ whole genome shotgun (WGS) entry which is preliminary data.</text>
</comment>
<evidence type="ECO:0000256" key="3">
    <source>
        <dbReference type="ARBA" id="ARBA00022691"/>
    </source>
</evidence>
<dbReference type="InterPro" id="IPR023267">
    <property type="entry name" value="RCMT"/>
</dbReference>
<dbReference type="Pfam" id="PF01189">
    <property type="entry name" value="Methyltr_RsmB-F"/>
    <property type="match status" value="1"/>
</dbReference>
<dbReference type="InterPro" id="IPR029063">
    <property type="entry name" value="SAM-dependent_MTases_sf"/>
</dbReference>
<dbReference type="EMBL" id="CABITT030000003">
    <property type="protein sequence ID" value="VVA98937.1"/>
    <property type="molecule type" value="Genomic_DNA"/>
</dbReference>
<dbReference type="PANTHER" id="PTHR22808">
    <property type="entry name" value="NCL1 YEAST -RELATED NOL1/NOP2/FMU SUN DOMAIN-CONTAINING"/>
    <property type="match status" value="1"/>
</dbReference>
<organism evidence="7 8">
    <name type="scientific">Arabis nemorensis</name>
    <dbReference type="NCBI Taxonomy" id="586526"/>
    <lineage>
        <taxon>Eukaryota</taxon>
        <taxon>Viridiplantae</taxon>
        <taxon>Streptophyta</taxon>
        <taxon>Embryophyta</taxon>
        <taxon>Tracheophyta</taxon>
        <taxon>Spermatophyta</taxon>
        <taxon>Magnoliopsida</taxon>
        <taxon>eudicotyledons</taxon>
        <taxon>Gunneridae</taxon>
        <taxon>Pentapetalae</taxon>
        <taxon>rosids</taxon>
        <taxon>malvids</taxon>
        <taxon>Brassicales</taxon>
        <taxon>Brassicaceae</taxon>
        <taxon>Arabideae</taxon>
        <taxon>Arabis</taxon>
    </lineage>
</organism>
<evidence type="ECO:0000313" key="7">
    <source>
        <dbReference type="EMBL" id="VVA98937.1"/>
    </source>
</evidence>
<keyword evidence="1 5" id="KW-0489">Methyltransferase</keyword>
<keyword evidence="8" id="KW-1185">Reference proteome</keyword>
<reference evidence="7" key="1">
    <citation type="submission" date="2019-07" db="EMBL/GenBank/DDBJ databases">
        <authorList>
            <person name="Dittberner H."/>
        </authorList>
    </citation>
    <scope>NUCLEOTIDE SEQUENCE [LARGE SCALE GENOMIC DNA]</scope>
</reference>
<keyword evidence="4 5" id="KW-0694">RNA-binding</keyword>
<dbReference type="Gene3D" id="3.40.50.150">
    <property type="entry name" value="Vaccinia Virus protein VP39"/>
    <property type="match status" value="1"/>
</dbReference>
<dbReference type="SUPFAM" id="SSF53335">
    <property type="entry name" value="S-adenosyl-L-methionine-dependent methyltransferases"/>
    <property type="match status" value="1"/>
</dbReference>
<dbReference type="PROSITE" id="PS51686">
    <property type="entry name" value="SAM_MT_RSMB_NOP"/>
    <property type="match status" value="1"/>
</dbReference>
<accession>A0A565BBC2</accession>
<dbReference type="AlphaFoldDB" id="A0A565BBC2"/>
<gene>
    <name evidence="7" type="ORF">ANE_LOCUS9382</name>
</gene>
<keyword evidence="2 5" id="KW-0808">Transferase</keyword>
<dbReference type="OrthoDB" id="1938384at2759"/>
<evidence type="ECO:0000256" key="4">
    <source>
        <dbReference type="ARBA" id="ARBA00022884"/>
    </source>
</evidence>
<dbReference type="GO" id="GO:0003723">
    <property type="term" value="F:RNA binding"/>
    <property type="evidence" value="ECO:0007669"/>
    <property type="project" value="UniProtKB-UniRule"/>
</dbReference>
<evidence type="ECO:0000256" key="5">
    <source>
        <dbReference type="PROSITE-ProRule" id="PRU01023"/>
    </source>
</evidence>
<evidence type="ECO:0000259" key="6">
    <source>
        <dbReference type="PROSITE" id="PS51686"/>
    </source>
</evidence>
<comment type="caution">
    <text evidence="5">Lacks conserved residue(s) required for the propagation of feature annotation.</text>
</comment>
<feature type="active site" description="Nucleophile" evidence="5">
    <location>
        <position position="70"/>
    </location>
</feature>
<evidence type="ECO:0000256" key="2">
    <source>
        <dbReference type="ARBA" id="ARBA00022679"/>
    </source>
</evidence>